<feature type="compositionally biased region" description="Basic and acidic residues" evidence="1">
    <location>
        <begin position="243"/>
        <end position="259"/>
    </location>
</feature>
<accession>A0ABM0GRV0</accession>
<protein>
    <submittedName>
        <fullName evidence="4">Sialate O-acetylesterase-like</fullName>
    </submittedName>
</protein>
<dbReference type="PANTHER" id="PTHR22901">
    <property type="entry name" value="SIALATE O-ACETYLESTERASE"/>
    <property type="match status" value="1"/>
</dbReference>
<dbReference type="InterPro" id="IPR039329">
    <property type="entry name" value="SIAE"/>
</dbReference>
<reference evidence="4" key="1">
    <citation type="submission" date="2025-08" db="UniProtKB">
        <authorList>
            <consortium name="RefSeq"/>
        </authorList>
    </citation>
    <scope>IDENTIFICATION</scope>
    <source>
        <tissue evidence="4">Testes</tissue>
    </source>
</reference>
<evidence type="ECO:0000313" key="4">
    <source>
        <dbReference type="RefSeq" id="XP_002735962.1"/>
    </source>
</evidence>
<dbReference type="SUPFAM" id="SSF52266">
    <property type="entry name" value="SGNH hydrolase"/>
    <property type="match status" value="1"/>
</dbReference>
<proteinExistence type="predicted"/>
<dbReference type="Proteomes" id="UP000694865">
    <property type="component" value="Unplaced"/>
</dbReference>
<dbReference type="InterPro" id="IPR036514">
    <property type="entry name" value="SGNH_hydro_sf"/>
</dbReference>
<dbReference type="PANTHER" id="PTHR22901:SF0">
    <property type="entry name" value="SIALATE O-ACETYLESTERASE"/>
    <property type="match status" value="1"/>
</dbReference>
<feature type="chain" id="PRO_5045782690" evidence="2">
    <location>
        <begin position="22"/>
        <end position="270"/>
    </location>
</feature>
<feature type="non-terminal residue" evidence="4">
    <location>
        <position position="270"/>
    </location>
</feature>
<name>A0ABM0GRV0_SACKO</name>
<gene>
    <name evidence="4" type="primary">LOC100367830</name>
</gene>
<dbReference type="GeneID" id="100367830"/>
<evidence type="ECO:0000256" key="2">
    <source>
        <dbReference type="SAM" id="SignalP"/>
    </source>
</evidence>
<evidence type="ECO:0000313" key="3">
    <source>
        <dbReference type="Proteomes" id="UP000694865"/>
    </source>
</evidence>
<evidence type="ECO:0000256" key="1">
    <source>
        <dbReference type="SAM" id="MobiDB-lite"/>
    </source>
</evidence>
<feature type="signal peptide" evidence="2">
    <location>
        <begin position="1"/>
        <end position="21"/>
    </location>
</feature>
<dbReference type="Gene3D" id="3.40.50.1110">
    <property type="entry name" value="SGNH hydrolase"/>
    <property type="match status" value="1"/>
</dbReference>
<dbReference type="RefSeq" id="XP_002735962.1">
    <property type="nucleotide sequence ID" value="XM_002735916.2"/>
</dbReference>
<sequence>MTMSILTVTVLASVLATVTLSAPPVFRLASYYGDHMVLQMEPHQSIIWGYGEENSDIEVNLKEKIYTTTTYQGPDGIQWIWKITLDVMPPSGPFSIEIKHHASMTDVITLRDVLFGDVWLCGGQSNMVFSVTQAFNATMEAMLSYEYPYIRLFTVNLNESEKALYDLESVEEPWSVPSPATVSAGAFKYFSATCWFYGRNLYDHLQYPIGLLVSSYGGTPVEAWSSPDALKVCNRTELQEANNSKKSDIIEAKKNDPNWDAKFGGPGAHS</sequence>
<keyword evidence="3" id="KW-1185">Reference proteome</keyword>
<keyword evidence="2" id="KW-0732">Signal</keyword>
<feature type="region of interest" description="Disordered" evidence="1">
    <location>
        <begin position="242"/>
        <end position="270"/>
    </location>
</feature>
<organism evidence="3 4">
    <name type="scientific">Saccoglossus kowalevskii</name>
    <name type="common">Acorn worm</name>
    <dbReference type="NCBI Taxonomy" id="10224"/>
    <lineage>
        <taxon>Eukaryota</taxon>
        <taxon>Metazoa</taxon>
        <taxon>Hemichordata</taxon>
        <taxon>Enteropneusta</taxon>
        <taxon>Harrimaniidae</taxon>
        <taxon>Saccoglossus</taxon>
    </lineage>
</organism>